<dbReference type="RefSeq" id="WP_088593910.1">
    <property type="nucleotide sequence ID" value="NZ_CP022022.1"/>
</dbReference>
<sequence>MFNFFKTRLKKKKEKEFCCDLFKNYYSLRDQQAPKIRIVKFAERYSKKEIEYFPIKKEERLKKIIQINKRRRFFIFIDIYEVFDFSEVVSIQIHFCPFCGTNLHSFYNDDIYVNEYVD</sequence>
<accession>A0A1Z4BNE7</accession>
<evidence type="ECO:0000313" key="1">
    <source>
        <dbReference type="EMBL" id="ASF42816.1"/>
    </source>
</evidence>
<proteinExistence type="predicted"/>
<reference evidence="2" key="1">
    <citation type="submission" date="2017-06" db="EMBL/GenBank/DDBJ databases">
        <title>Complete genome sequence of Capnocytophaga sp. KCOM 1579 (=ChDC OS43) isolated from a human refractory periapical abscess lesion.</title>
        <authorList>
            <person name="Kook J.-K."/>
            <person name="Park S.-N."/>
            <person name="Lim Y.K."/>
            <person name="Roh H."/>
        </authorList>
    </citation>
    <scope>NUCLEOTIDE SEQUENCE [LARGE SCALE GENOMIC DNA]</scope>
    <source>
        <strain evidence="2">ChDC OS43</strain>
    </source>
</reference>
<gene>
    <name evidence="1" type="ORF">CBG49_06865</name>
</gene>
<dbReference type="KEGG" id="capn:CBG49_06865"/>
<protein>
    <submittedName>
        <fullName evidence="1">Uncharacterized protein</fullName>
    </submittedName>
</protein>
<dbReference type="Proteomes" id="UP000197007">
    <property type="component" value="Chromosome"/>
</dbReference>
<keyword evidence="2" id="KW-1185">Reference proteome</keyword>
<dbReference type="AlphaFoldDB" id="A0A1Z4BNE7"/>
<name>A0A1Z4BNE7_9FLAO</name>
<evidence type="ECO:0000313" key="2">
    <source>
        <dbReference type="Proteomes" id="UP000197007"/>
    </source>
</evidence>
<dbReference type="EMBL" id="CP022022">
    <property type="protein sequence ID" value="ASF42816.1"/>
    <property type="molecule type" value="Genomic_DNA"/>
</dbReference>
<organism evidence="1 2">
    <name type="scientific">Capnocytophaga endodontalis</name>
    <dbReference type="NCBI Taxonomy" id="2708117"/>
    <lineage>
        <taxon>Bacteria</taxon>
        <taxon>Pseudomonadati</taxon>
        <taxon>Bacteroidota</taxon>
        <taxon>Flavobacteriia</taxon>
        <taxon>Flavobacteriales</taxon>
        <taxon>Flavobacteriaceae</taxon>
        <taxon>Capnocytophaga</taxon>
    </lineage>
</organism>